<dbReference type="PANTHER" id="PTHR23322:SF1">
    <property type="entry name" value="FAS-ASSOCIATED FACTOR 2"/>
    <property type="match status" value="1"/>
</dbReference>
<dbReference type="PROSITE" id="PS50033">
    <property type="entry name" value="UBX"/>
    <property type="match status" value="1"/>
</dbReference>
<feature type="compositionally biased region" description="Polar residues" evidence="2">
    <location>
        <begin position="156"/>
        <end position="174"/>
    </location>
</feature>
<dbReference type="Proteomes" id="UP000232323">
    <property type="component" value="Unassembled WGS sequence"/>
</dbReference>
<evidence type="ECO:0000259" key="3">
    <source>
        <dbReference type="PROSITE" id="PS50033"/>
    </source>
</evidence>
<feature type="domain" description="UBX" evidence="3">
    <location>
        <begin position="285"/>
        <end position="363"/>
    </location>
</feature>
<dbReference type="AlphaFoldDB" id="A0A250XJ45"/>
<evidence type="ECO:0000313" key="4">
    <source>
        <dbReference type="EMBL" id="GAX83097.1"/>
    </source>
</evidence>
<reference evidence="4 5" key="1">
    <citation type="submission" date="2017-08" db="EMBL/GenBank/DDBJ databases">
        <title>Acidophilic green algal genome provides insights into adaptation to an acidic environment.</title>
        <authorList>
            <person name="Hirooka S."/>
            <person name="Hirose Y."/>
            <person name="Kanesaki Y."/>
            <person name="Higuchi S."/>
            <person name="Fujiwara T."/>
            <person name="Onuma R."/>
            <person name="Era A."/>
            <person name="Ohbayashi R."/>
            <person name="Uzuka A."/>
            <person name="Nozaki H."/>
            <person name="Yoshikawa H."/>
            <person name="Miyagishima S.Y."/>
        </authorList>
    </citation>
    <scope>NUCLEOTIDE SEQUENCE [LARGE SCALE GENOMIC DNA]</scope>
    <source>
        <strain evidence="4 5">NIES-2499</strain>
    </source>
</reference>
<keyword evidence="5" id="KW-1185">Reference proteome</keyword>
<dbReference type="GO" id="GO:0043130">
    <property type="term" value="F:ubiquitin binding"/>
    <property type="evidence" value="ECO:0007669"/>
    <property type="project" value="TreeGrafter"/>
</dbReference>
<proteinExistence type="predicted"/>
<dbReference type="InterPro" id="IPR001012">
    <property type="entry name" value="UBX_dom"/>
</dbReference>
<dbReference type="Gene3D" id="3.10.20.90">
    <property type="entry name" value="Phosphatidylinositol 3-kinase Catalytic Subunit, Chain A, domain 1"/>
    <property type="match status" value="1"/>
</dbReference>
<evidence type="ECO:0000313" key="5">
    <source>
        <dbReference type="Proteomes" id="UP000232323"/>
    </source>
</evidence>
<organism evidence="4 5">
    <name type="scientific">Chlamydomonas eustigma</name>
    <dbReference type="NCBI Taxonomy" id="1157962"/>
    <lineage>
        <taxon>Eukaryota</taxon>
        <taxon>Viridiplantae</taxon>
        <taxon>Chlorophyta</taxon>
        <taxon>core chlorophytes</taxon>
        <taxon>Chlorophyceae</taxon>
        <taxon>CS clade</taxon>
        <taxon>Chlamydomonadales</taxon>
        <taxon>Chlamydomonadaceae</taxon>
        <taxon>Chlamydomonas</taxon>
    </lineage>
</organism>
<dbReference type="InterPro" id="IPR029071">
    <property type="entry name" value="Ubiquitin-like_domsf"/>
</dbReference>
<keyword evidence="1" id="KW-0175">Coiled coil</keyword>
<gene>
    <name evidence="4" type="ORF">CEUSTIGMA_g10523.t1</name>
</gene>
<comment type="caution">
    <text evidence="4">The sequence shown here is derived from an EMBL/GenBank/DDBJ whole genome shotgun (WGS) entry which is preliminary data.</text>
</comment>
<feature type="region of interest" description="Disordered" evidence="2">
    <location>
        <begin position="151"/>
        <end position="174"/>
    </location>
</feature>
<dbReference type="CDD" id="cd01767">
    <property type="entry name" value="UBX"/>
    <property type="match status" value="1"/>
</dbReference>
<dbReference type="InterPro" id="IPR050730">
    <property type="entry name" value="UBX_domain-protein"/>
</dbReference>
<dbReference type="GO" id="GO:0036503">
    <property type="term" value="P:ERAD pathway"/>
    <property type="evidence" value="ECO:0007669"/>
    <property type="project" value="TreeGrafter"/>
</dbReference>
<dbReference type="SUPFAM" id="SSF54236">
    <property type="entry name" value="Ubiquitin-like"/>
    <property type="match status" value="1"/>
</dbReference>
<dbReference type="STRING" id="1157962.A0A250XJ45"/>
<sequence>MTFNSAAAAQLLAEQQSETHTKELLDTSFKYDVAETELVATNEGGKVNGEIQKNDLETEMHSLETKLSGSKANKSGNRAVGSLISESNYVEQHRRWVEKAQQDVNEAAVAAAVCKSNGLVLNEAPSPASDSKRTLPEAAAAAGIRSVAAAGPTATLKPSASSSSLVRSKGTGSSSNMIPLAVAQEANERQQQWLQQLQHGLDAPERARATALDQERALRREQDDEYHKALEEDMNRLKEAEALRASEQAKEEEEKRRKAAAEAHLTRLKAAREEARTALRGEPEESASTLLVRVRLPSGAQQQRRFILADQVSEVEAWVDTLEEIPLGEERSWRMMTSFPRAVLGSSVTLQEVADGSTAVALFIELTS</sequence>
<dbReference type="PANTHER" id="PTHR23322">
    <property type="entry name" value="FAS-ASSOCIATED PROTEIN"/>
    <property type="match status" value="1"/>
</dbReference>
<evidence type="ECO:0000256" key="1">
    <source>
        <dbReference type="SAM" id="Coils"/>
    </source>
</evidence>
<dbReference type="GO" id="GO:0005783">
    <property type="term" value="C:endoplasmic reticulum"/>
    <property type="evidence" value="ECO:0007669"/>
    <property type="project" value="TreeGrafter"/>
</dbReference>
<name>A0A250XJ45_9CHLO</name>
<accession>A0A250XJ45</accession>
<dbReference type="Pfam" id="PF00789">
    <property type="entry name" value="UBX"/>
    <property type="match status" value="1"/>
</dbReference>
<evidence type="ECO:0000256" key="2">
    <source>
        <dbReference type="SAM" id="MobiDB-lite"/>
    </source>
</evidence>
<feature type="coiled-coil region" evidence="1">
    <location>
        <begin position="46"/>
        <end position="73"/>
    </location>
</feature>
<feature type="coiled-coil region" evidence="1">
    <location>
        <begin position="212"/>
        <end position="278"/>
    </location>
</feature>
<protein>
    <recommendedName>
        <fullName evidence="3">UBX domain-containing protein</fullName>
    </recommendedName>
</protein>
<dbReference type="EMBL" id="BEGY01000091">
    <property type="protein sequence ID" value="GAX83097.1"/>
    <property type="molecule type" value="Genomic_DNA"/>
</dbReference>